<sequence>MGRITNIVIFSLFVFCQGIYAAVNIETKITEGKTSHGIALWQEMMYKRRVYEMLNKKITDIGSHDGTKNSGLQNRNLECIWKNVVLTCNATLPRLQTFSVILRISKYLIHITVLTDGNEIKNQIMHMYNDPVRSLSFTVGSASVLFSICVENRTEKHFRICFRVNYSVFFFQKTLYLGCFNKPPLSSQNISLDSVKDSLQFSDTGKFRSVENNVEYLCYFMEDQK</sequence>
<dbReference type="KEGG" id="obi:106876288"/>
<reference evidence="2" key="1">
    <citation type="submission" date="2015-07" db="EMBL/GenBank/DDBJ databases">
        <title>MeaNS - Measles Nucleotide Surveillance Program.</title>
        <authorList>
            <person name="Tran T."/>
            <person name="Druce J."/>
        </authorList>
    </citation>
    <scope>NUCLEOTIDE SEQUENCE</scope>
    <source>
        <strain evidence="2">UCB-OBI-ISO-001</strain>
        <tissue evidence="2">Gonad</tissue>
    </source>
</reference>
<organism evidence="2">
    <name type="scientific">Octopus bimaculoides</name>
    <name type="common">California two-spotted octopus</name>
    <dbReference type="NCBI Taxonomy" id="37653"/>
    <lineage>
        <taxon>Eukaryota</taxon>
        <taxon>Metazoa</taxon>
        <taxon>Spiralia</taxon>
        <taxon>Lophotrochozoa</taxon>
        <taxon>Mollusca</taxon>
        <taxon>Cephalopoda</taxon>
        <taxon>Coleoidea</taxon>
        <taxon>Octopodiformes</taxon>
        <taxon>Octopoda</taxon>
        <taxon>Incirrata</taxon>
        <taxon>Octopodidae</taxon>
        <taxon>Octopus</taxon>
    </lineage>
</organism>
<accession>A0A0L8GK75</accession>
<name>A0A0L8GK75_OCTBM</name>
<dbReference type="AlphaFoldDB" id="A0A0L8GK75"/>
<proteinExistence type="predicted"/>
<evidence type="ECO:0000313" key="2">
    <source>
        <dbReference type="EMBL" id="KOF77407.1"/>
    </source>
</evidence>
<evidence type="ECO:0000256" key="1">
    <source>
        <dbReference type="SAM" id="SignalP"/>
    </source>
</evidence>
<feature type="chain" id="PRO_5005583153" evidence="1">
    <location>
        <begin position="22"/>
        <end position="225"/>
    </location>
</feature>
<dbReference type="OrthoDB" id="10362467at2759"/>
<feature type="signal peptide" evidence="1">
    <location>
        <begin position="1"/>
        <end position="21"/>
    </location>
</feature>
<gene>
    <name evidence="2" type="ORF">OCBIM_22032144mg</name>
</gene>
<protein>
    <submittedName>
        <fullName evidence="2">Uncharacterized protein</fullName>
    </submittedName>
</protein>
<dbReference type="EMBL" id="KQ421460">
    <property type="protein sequence ID" value="KOF77407.1"/>
    <property type="molecule type" value="Genomic_DNA"/>
</dbReference>
<keyword evidence="1" id="KW-0732">Signal</keyword>